<feature type="chain" id="PRO_5010182493" evidence="1">
    <location>
        <begin position="26"/>
        <end position="145"/>
    </location>
</feature>
<reference evidence="3" key="1">
    <citation type="submission" date="2025-08" db="UniProtKB">
        <authorList>
            <consortium name="RefSeq"/>
        </authorList>
    </citation>
    <scope>IDENTIFICATION</scope>
</reference>
<proteinExistence type="predicted"/>
<dbReference type="PaxDb" id="121845-A0A1S3CX89"/>
<dbReference type="AlphaFoldDB" id="A0A1S3CX89"/>
<keyword evidence="1" id="KW-0732">Signal</keyword>
<keyword evidence="2" id="KW-1185">Reference proteome</keyword>
<dbReference type="RefSeq" id="XP_008469597.1">
    <property type="nucleotide sequence ID" value="XM_008471375.3"/>
</dbReference>
<dbReference type="OrthoDB" id="6610427at2759"/>
<evidence type="ECO:0000256" key="1">
    <source>
        <dbReference type="SAM" id="SignalP"/>
    </source>
</evidence>
<evidence type="ECO:0000313" key="3">
    <source>
        <dbReference type="RefSeq" id="XP_008469597.1"/>
    </source>
</evidence>
<dbReference type="Proteomes" id="UP000079169">
    <property type="component" value="Unplaced"/>
</dbReference>
<evidence type="ECO:0000313" key="2">
    <source>
        <dbReference type="Proteomes" id="UP000079169"/>
    </source>
</evidence>
<sequence>MFQIKVMRVKQLVLVLFCLYSLIYCDEIEQKLAKINNQGLPESVLYEAAGLNPDARSPLTKAQLAKALEDPQVQAAATKAALEYATKRADIKAEPSHARDSETSSYCDYSWVTWLPFMDCAISDPIESNEKISVKETGSNCYVAS</sequence>
<name>A0A1S3CX89_DIACI</name>
<organism evidence="2 3">
    <name type="scientific">Diaphorina citri</name>
    <name type="common">Asian citrus psyllid</name>
    <dbReference type="NCBI Taxonomy" id="121845"/>
    <lineage>
        <taxon>Eukaryota</taxon>
        <taxon>Metazoa</taxon>
        <taxon>Ecdysozoa</taxon>
        <taxon>Arthropoda</taxon>
        <taxon>Hexapoda</taxon>
        <taxon>Insecta</taxon>
        <taxon>Pterygota</taxon>
        <taxon>Neoptera</taxon>
        <taxon>Paraneoptera</taxon>
        <taxon>Hemiptera</taxon>
        <taxon>Sternorrhyncha</taxon>
        <taxon>Psylloidea</taxon>
        <taxon>Psyllidae</taxon>
        <taxon>Diaphorininae</taxon>
        <taxon>Diaphorina</taxon>
    </lineage>
</organism>
<gene>
    <name evidence="3" type="primary">LOC103506945</name>
</gene>
<accession>A0A1S3CX89</accession>
<feature type="signal peptide" evidence="1">
    <location>
        <begin position="1"/>
        <end position="25"/>
    </location>
</feature>
<protein>
    <submittedName>
        <fullName evidence="3">Uncharacterized protein LOC103506945</fullName>
    </submittedName>
</protein>
<dbReference type="KEGG" id="dci:103506945"/>
<dbReference type="GeneID" id="103506945"/>